<sequence length="136" mass="14615">MCALNMYNHCYFKILYFVVVTVTPTQTDSPIVKRPIARSNGSDLLSLPPHVAASSARVSALSRSLPPLSPPQPPIHAARAASPQAPSLGRSSTSTAASPLRSIPLQRRRIASPSLQRRSTPPPPPPHPQSSPRILF</sequence>
<protein>
    <submittedName>
        <fullName evidence="2">Uncharacterized protein</fullName>
    </submittedName>
</protein>
<evidence type="ECO:0000313" key="2">
    <source>
        <dbReference type="EnsemblPlants" id="OMERI08G00760.1"/>
    </source>
</evidence>
<keyword evidence="3" id="KW-1185">Reference proteome</keyword>
<dbReference type="HOGENOM" id="CLU_1878741_0_0_1"/>
<dbReference type="Proteomes" id="UP000008021">
    <property type="component" value="Chromosome 8"/>
</dbReference>
<dbReference type="Gramene" id="OMERI08G00760.1">
    <property type="protein sequence ID" value="OMERI08G00760.1"/>
    <property type="gene ID" value="OMERI08G00760"/>
</dbReference>
<name>A0A0E0EGW1_9ORYZ</name>
<reference evidence="2" key="2">
    <citation type="submission" date="2018-05" db="EMBL/GenBank/DDBJ databases">
        <title>OmerRS3 (Oryza meridionalis Reference Sequence Version 3).</title>
        <authorList>
            <person name="Zhang J."/>
            <person name="Kudrna D."/>
            <person name="Lee S."/>
            <person name="Talag J."/>
            <person name="Welchert J."/>
            <person name="Wing R.A."/>
        </authorList>
    </citation>
    <scope>NUCLEOTIDE SEQUENCE [LARGE SCALE GENOMIC DNA]</scope>
    <source>
        <strain evidence="2">cv. OR44</strain>
    </source>
</reference>
<dbReference type="EnsemblPlants" id="OMERI08G00760.1">
    <property type="protein sequence ID" value="OMERI08G00760.1"/>
    <property type="gene ID" value="OMERI08G00760"/>
</dbReference>
<proteinExistence type="predicted"/>
<dbReference type="AlphaFoldDB" id="A0A0E0EGW1"/>
<reference evidence="2" key="1">
    <citation type="submission" date="2015-04" db="UniProtKB">
        <authorList>
            <consortium name="EnsemblPlants"/>
        </authorList>
    </citation>
    <scope>IDENTIFICATION</scope>
</reference>
<evidence type="ECO:0000313" key="3">
    <source>
        <dbReference type="Proteomes" id="UP000008021"/>
    </source>
</evidence>
<organism evidence="2">
    <name type="scientific">Oryza meridionalis</name>
    <dbReference type="NCBI Taxonomy" id="40149"/>
    <lineage>
        <taxon>Eukaryota</taxon>
        <taxon>Viridiplantae</taxon>
        <taxon>Streptophyta</taxon>
        <taxon>Embryophyta</taxon>
        <taxon>Tracheophyta</taxon>
        <taxon>Spermatophyta</taxon>
        <taxon>Magnoliopsida</taxon>
        <taxon>Liliopsida</taxon>
        <taxon>Poales</taxon>
        <taxon>Poaceae</taxon>
        <taxon>BOP clade</taxon>
        <taxon>Oryzoideae</taxon>
        <taxon>Oryzeae</taxon>
        <taxon>Oryzinae</taxon>
        <taxon>Oryza</taxon>
    </lineage>
</organism>
<feature type="compositionally biased region" description="Pro residues" evidence="1">
    <location>
        <begin position="120"/>
        <end position="129"/>
    </location>
</feature>
<accession>A0A0E0EGW1</accession>
<feature type="region of interest" description="Disordered" evidence="1">
    <location>
        <begin position="58"/>
        <end position="136"/>
    </location>
</feature>
<evidence type="ECO:0000256" key="1">
    <source>
        <dbReference type="SAM" id="MobiDB-lite"/>
    </source>
</evidence>